<keyword evidence="1" id="KW-0378">Hydrolase</keyword>
<keyword evidence="1" id="KW-0645">Protease</keyword>
<protein>
    <submittedName>
        <fullName evidence="1">Protease</fullName>
    </submittedName>
</protein>
<organism evidence="1">
    <name type="scientific">Pantoea phage Survivor</name>
    <dbReference type="NCBI Taxonomy" id="3232176"/>
    <lineage>
        <taxon>Viruses</taxon>
        <taxon>Duplodnaviria</taxon>
        <taxon>Heunggongvirae</taxon>
        <taxon>Uroviricota</taxon>
        <taxon>Caudoviricetes</taxon>
    </lineage>
</organism>
<name>A0AAU8KZH9_9CAUD</name>
<dbReference type="GO" id="GO:0006508">
    <property type="term" value="P:proteolysis"/>
    <property type="evidence" value="ECO:0007669"/>
    <property type="project" value="UniProtKB-KW"/>
</dbReference>
<dbReference type="GO" id="GO:0008233">
    <property type="term" value="F:peptidase activity"/>
    <property type="evidence" value="ECO:0007669"/>
    <property type="project" value="UniProtKB-KW"/>
</dbReference>
<reference evidence="1" key="1">
    <citation type="submission" date="2024-06" db="EMBL/GenBank/DDBJ databases">
        <authorList>
            <person name="Gannavaram S."/>
            <person name="Nemani S."/>
            <person name="Datta M."/>
            <person name="Picchiottino A."/>
            <person name="Mereddy A."/>
            <person name="Gannavaram N."/>
            <person name="Honeycutt C."/>
            <person name="Tran D."/>
            <person name="Choi K."/>
            <person name="Srinivasan K."/>
            <person name="Johnson A."/>
        </authorList>
    </citation>
    <scope>NUCLEOTIDE SEQUENCE</scope>
</reference>
<proteinExistence type="predicted"/>
<evidence type="ECO:0000313" key="1">
    <source>
        <dbReference type="EMBL" id="XCN28260.1"/>
    </source>
</evidence>
<sequence length="778" mass="84291">MQLVTCAFPGTGKSTISKNAEQYGLKHCHVHFNDHTREYELTIPAGPGVPVFDSDSSVFDKSEFPGNYIKHIKEVLATCPEVVIFVSSHDNVRAALKEAGIEYQLAYPERQLKGDYIERYKQRGSSEFFINLMDTKWNDFIDSCESDDGVKRHIILSEGEFLVDQLKDVLGQPLDIVPDDTVIEQPSTTLVDPVFPTAIISGNESIGDIVCDDVGRPVAAWGANGLEPLPAQTPDTSVVVTTDAFGLEVAPEAPPAVADPVVEGADVVATPDFSTAIVTGTESIGDIVYNDIGVEVAVVGEDGLQPLPETAPGNIAPAEALPANVIAEVQAVPETPVPVVTDGPAGDVPSVLNLPEEMQAPTNIEIPQLDIVADNDEPQVALNPESGDVVVTTDVGVTVEVDPGAGTTEIKQGEDTVIVDNNVTTVAGNESSEENPTDLPVPVDNLPPAMKELDKADLIENYFELDDDITVLQSVVEVCQTDARDGLEGYEDGGVVFQQAVEHLKTRYGKEVEPTLAGLEGFLDAIKNAFTAIGEKIKGQPNKEQLAKVKKYLFEAEKAFLTYGTDKWINSQKLINVGKVKLQVPVILKDVNSASDVDSILKLINERVLKAFKNHDANAAARLRAGLKVFNQFKKKPEDTDIAELGKELPISPEKISTGGSADAGINNLDTKFVAGEFPVLNAAGIKEISKVVEGIIDVSFHMLKAMEGYEDKTLADSDFWDSDFFDKHSESDSVDAVMACTIYDRITDQLQDIDYMYGQKLLNVCKFLEMWILQSTK</sequence>
<dbReference type="EMBL" id="PP885733">
    <property type="protein sequence ID" value="XCN28260.1"/>
    <property type="molecule type" value="Genomic_DNA"/>
</dbReference>
<accession>A0AAU8KZH9</accession>